<protein>
    <recommendedName>
        <fullName evidence="3">DUF6534 domain-containing protein</fullName>
    </recommendedName>
</protein>
<name>A0AAW0DQ05_9AGAR</name>
<feature type="transmembrane region" description="Helical" evidence="2">
    <location>
        <begin position="203"/>
        <end position="230"/>
    </location>
</feature>
<keyword evidence="2" id="KW-1133">Transmembrane helix</keyword>
<dbReference type="AlphaFoldDB" id="A0AAW0DQ05"/>
<reference evidence="4 5" key="1">
    <citation type="journal article" date="2024" name="J Genomics">
        <title>Draft genome sequencing and assembly of Favolaschia claudopus CIRM-BRFM 2984 isolated from oak limbs.</title>
        <authorList>
            <person name="Navarro D."/>
            <person name="Drula E."/>
            <person name="Chaduli D."/>
            <person name="Cazenave R."/>
            <person name="Ahrendt S."/>
            <person name="Wang J."/>
            <person name="Lipzen A."/>
            <person name="Daum C."/>
            <person name="Barry K."/>
            <person name="Grigoriev I.V."/>
            <person name="Favel A."/>
            <person name="Rosso M.N."/>
            <person name="Martin F."/>
        </authorList>
    </citation>
    <scope>NUCLEOTIDE SEQUENCE [LARGE SCALE GENOMIC DNA]</scope>
    <source>
        <strain evidence="4 5">CIRM-BRFM 2984</strain>
    </source>
</reference>
<dbReference type="Proteomes" id="UP001362999">
    <property type="component" value="Unassembled WGS sequence"/>
</dbReference>
<organism evidence="4 5">
    <name type="scientific">Favolaschia claudopus</name>
    <dbReference type="NCBI Taxonomy" id="2862362"/>
    <lineage>
        <taxon>Eukaryota</taxon>
        <taxon>Fungi</taxon>
        <taxon>Dikarya</taxon>
        <taxon>Basidiomycota</taxon>
        <taxon>Agaricomycotina</taxon>
        <taxon>Agaricomycetes</taxon>
        <taxon>Agaricomycetidae</taxon>
        <taxon>Agaricales</taxon>
        <taxon>Marasmiineae</taxon>
        <taxon>Mycenaceae</taxon>
        <taxon>Favolaschia</taxon>
    </lineage>
</organism>
<feature type="transmembrane region" description="Helical" evidence="2">
    <location>
        <begin position="20"/>
        <end position="43"/>
    </location>
</feature>
<keyword evidence="2" id="KW-0472">Membrane</keyword>
<keyword evidence="5" id="KW-1185">Reference proteome</keyword>
<evidence type="ECO:0000259" key="3">
    <source>
        <dbReference type="Pfam" id="PF20152"/>
    </source>
</evidence>
<dbReference type="InterPro" id="IPR045339">
    <property type="entry name" value="DUF6534"/>
</dbReference>
<evidence type="ECO:0000313" key="4">
    <source>
        <dbReference type="EMBL" id="KAK7052511.1"/>
    </source>
</evidence>
<dbReference type="PANTHER" id="PTHR40465:SF1">
    <property type="entry name" value="DUF6534 DOMAIN-CONTAINING PROTEIN"/>
    <property type="match status" value="1"/>
</dbReference>
<feature type="domain" description="DUF6534" evidence="3">
    <location>
        <begin position="177"/>
        <end position="261"/>
    </location>
</feature>
<gene>
    <name evidence="4" type="ORF">R3P38DRAFT_2860734</name>
</gene>
<keyword evidence="2" id="KW-0812">Transmembrane</keyword>
<sequence>MDSPLPPGVPLPKFDNTLGALLIGGLVATALYGITVLQTFAFFMNGTTDRTAHKALVAFLFVLDTFDTFLNGHILYFYLVSNYLAPQALAVPLWSVILHVAATSLSNFIVRSAFTRRIYQLSHGNIPGTLWIAALSVLDLGCGILITAKAFKLKSFLDITNGMILSFMYLDFAAGTSADLSVALALCYLLARSRTGFQRTDSLIRVLMMYTVNTGMLVALDATAGLVTFILMKKNFIFLAFYLLLSKLYLNSYLAILNARQGLREKLDEPKSIHLSRLPSMMQWRSGASYDPEGNRSNFQPALIDMKSDNSGSTMAVSSGDSKSGVEKGITEYVDPEESHIARAY</sequence>
<dbReference type="EMBL" id="JAWWNJ010000007">
    <property type="protein sequence ID" value="KAK7052511.1"/>
    <property type="molecule type" value="Genomic_DNA"/>
</dbReference>
<evidence type="ECO:0000313" key="5">
    <source>
        <dbReference type="Proteomes" id="UP001362999"/>
    </source>
</evidence>
<dbReference type="PANTHER" id="PTHR40465">
    <property type="entry name" value="CHROMOSOME 1, WHOLE GENOME SHOTGUN SEQUENCE"/>
    <property type="match status" value="1"/>
</dbReference>
<dbReference type="Pfam" id="PF20152">
    <property type="entry name" value="DUF6534"/>
    <property type="match status" value="1"/>
</dbReference>
<feature type="transmembrane region" description="Helical" evidence="2">
    <location>
        <begin position="130"/>
        <end position="151"/>
    </location>
</feature>
<feature type="transmembrane region" description="Helical" evidence="2">
    <location>
        <begin position="163"/>
        <end position="191"/>
    </location>
</feature>
<feature type="region of interest" description="Disordered" evidence="1">
    <location>
        <begin position="309"/>
        <end position="330"/>
    </location>
</feature>
<proteinExistence type="predicted"/>
<feature type="transmembrane region" description="Helical" evidence="2">
    <location>
        <begin position="55"/>
        <end position="79"/>
    </location>
</feature>
<evidence type="ECO:0000256" key="1">
    <source>
        <dbReference type="SAM" id="MobiDB-lite"/>
    </source>
</evidence>
<comment type="caution">
    <text evidence="4">The sequence shown here is derived from an EMBL/GenBank/DDBJ whole genome shotgun (WGS) entry which is preliminary data.</text>
</comment>
<feature type="transmembrane region" description="Helical" evidence="2">
    <location>
        <begin position="91"/>
        <end position="110"/>
    </location>
</feature>
<accession>A0AAW0DQ05</accession>
<evidence type="ECO:0000256" key="2">
    <source>
        <dbReference type="SAM" id="Phobius"/>
    </source>
</evidence>
<feature type="transmembrane region" description="Helical" evidence="2">
    <location>
        <begin position="236"/>
        <end position="256"/>
    </location>
</feature>
<feature type="compositionally biased region" description="Polar residues" evidence="1">
    <location>
        <begin position="309"/>
        <end position="322"/>
    </location>
</feature>